<feature type="region of interest" description="Disordered" evidence="1">
    <location>
        <begin position="1"/>
        <end position="89"/>
    </location>
</feature>
<dbReference type="PANTHER" id="PTHR42047">
    <property type="entry name" value="PROTEIN, PUTATIVE (AFU_ORTHOLOGUE AFUA_6G03560)-RELATED"/>
    <property type="match status" value="1"/>
</dbReference>
<evidence type="ECO:0000256" key="1">
    <source>
        <dbReference type="SAM" id="MobiDB-lite"/>
    </source>
</evidence>
<dbReference type="Proteomes" id="UP000015100">
    <property type="component" value="Unassembled WGS sequence"/>
</dbReference>
<dbReference type="OrthoDB" id="5430620at2759"/>
<dbReference type="PANTHER" id="PTHR42047:SF1">
    <property type="entry name" value="PROTEIN, PUTATIVE (AFU_ORTHOLOGUE AFUA_6G03560)-RELATED"/>
    <property type="match status" value="1"/>
</dbReference>
<keyword evidence="3" id="KW-1185">Reference proteome</keyword>
<proteinExistence type="predicted"/>
<feature type="compositionally biased region" description="Basic and acidic residues" evidence="1">
    <location>
        <begin position="65"/>
        <end position="76"/>
    </location>
</feature>
<feature type="compositionally biased region" description="Basic and acidic residues" evidence="1">
    <location>
        <begin position="18"/>
        <end position="56"/>
    </location>
</feature>
<dbReference type="InterPro" id="IPR052820">
    <property type="entry name" value="PhiA_domain"/>
</dbReference>
<dbReference type="HOGENOM" id="CLU_244104_0_0_1"/>
<sequence length="1605" mass="180092">MAIERQRGPARNQPTQRQTDRQRPYRATRRLDKRVDKKRPGDLNEDDQPPRVRQKVDPYSASINRGRDGDRLDVVDRFPAGSQNDQQRQDTVLKNFGKDAKPVPNGFSDIEDEVHGSLKVLNLADKIIKTSKSYQPVHLINLARGDGIENDDIALITYISWTNNHMIIRWGGYFGAVGDMESPEYLDQIPDMLYTCWSTAPKDQINKLGYISIFDIPDYSEIWNVLKNIDKREFWDAFKGTREIGAVFKMLHIYWRSLGAVQLNAVHISFHDKPSIMPGFISGTETVIISLELRAPEKKAGSLPGPSSINLDDIYGKALAIGKERWANTEKEMSTWSQPNLIDPPISSLQMDGEFFFDFSWNPGQTYPFESFLQSFDYKGPWGYAETTRTTRASWKKTNVVKYLPGGNVETLFRASASAEDKHFSFWWDNELLVPGRLVDWIYQCWILGSNQYSMDEYFSGAPVLKSPAANLKFITIWNIQNLKTVMVLQEVYSKSSGVSKGSDPPVKIEYKLIEVLSDSTLLDSWQALIGTDEIGAINTICNLYPVGLAKAKIAKIGFKMHISLSNSNILQSASVLIELESDTPIEPKGSPKMEIGYDGSGIPFAAQRPLDILLTSHEIVQNPLMEILKSKIDYLPSQKPSYVRISAIDFTSDEHKTVHKYIFQLAMSSDERHLVLESIRAERREAPDGETVTDLPADDILYATLGEVFVSAWVSQKGLSTISDVTFGEVSSAGQTLIKSHMDPETGHGGSDSTGVVTRRNDGSDEWKAFLNAFYESTIEGNAIRRLNGQHDIITQQQLELVHMGNYVQDNSEKFFILVRFRKRPTTSLEILAPFNLVNGGDALGSMGTDASTPLSIGWDGRSEDSDVRMGHDDLGTLLPVDPGQLLELAFWRGTRTKSVNLVTQAEAKNWLHFTDAESMANYFHDPTENNALIAKYDFKSLPAISNPNNEFISKAREKFNVFNPGRSRLSTFRGPHLRFKVKLHTGSNYEYDFAIQVSHIVVFEINGPAEQENLLASLADAMYATWAKIAATTQISASAYRDRLFGIRYISLLSFGAESRRILSHIYRDNQDLLDQEGYLNLEGFSHLSKFDEVEILAAGIYSRDENIRKAKLQLILLGLPEIFAINNIFMRYSKAMDQTKNLPRAIDSITVRWVTPTDETETGKLPDMKAEVLIEMAGFLFKKADASMELWNSNWRQSRLLSENLKSSQLLGGAPRRYFNDNFLDSRLYTLAQGPTEGEAAFFERLFTKRVVSGITDFWAYGETSKLAKTLSRDKSDVFDRIQISRRDIDQKFEVLVGRKLRHIVLSQSPRNIRINGDPSNHVTSSSEAITELSKILLEAWRYFPEALQMVPASINGDDTRLIVLENLGEETLEMINYAWQYILRKQQVPYLAVGPIQFTTELRSILQIYTSASPVPTPPLINGIPQVPMELSVTYDSIGGQGPLLGKSINAAEGALWIGKDTSSSCPIGDQLDCPDGNITAIRLWQSTTITMSVAVTGGQQFYIAPNGLASYTEARYYNIPSGSIADRFVVNHSNHGGLLPGNSKTGGWKACPIDDIDNGPWKVFLGPTNSDVPTGNIQDCRSIFVECRASEDEPHAYEYD</sequence>
<organism evidence="2 3">
    <name type="scientific">Dactylellina haptotyla (strain CBS 200.50)</name>
    <name type="common">Nematode-trapping fungus</name>
    <name type="synonym">Monacrosporium haptotylum</name>
    <dbReference type="NCBI Taxonomy" id="1284197"/>
    <lineage>
        <taxon>Eukaryota</taxon>
        <taxon>Fungi</taxon>
        <taxon>Dikarya</taxon>
        <taxon>Ascomycota</taxon>
        <taxon>Pezizomycotina</taxon>
        <taxon>Orbiliomycetes</taxon>
        <taxon>Orbiliales</taxon>
        <taxon>Orbiliaceae</taxon>
        <taxon>Dactylellina</taxon>
    </lineage>
</organism>
<accession>S8A541</accession>
<dbReference type="EMBL" id="AQGS01000958">
    <property type="protein sequence ID" value="EPS36236.1"/>
    <property type="molecule type" value="Genomic_DNA"/>
</dbReference>
<name>S8A541_DACHA</name>
<reference evidence="2 3" key="1">
    <citation type="journal article" date="2013" name="PLoS Genet.">
        <title>Genomic mechanisms accounting for the adaptation to parasitism in nematode-trapping fungi.</title>
        <authorList>
            <person name="Meerupati T."/>
            <person name="Andersson K.M."/>
            <person name="Friman E."/>
            <person name="Kumar D."/>
            <person name="Tunlid A."/>
            <person name="Ahren D."/>
        </authorList>
    </citation>
    <scope>NUCLEOTIDE SEQUENCE [LARGE SCALE GENOMIC DNA]</scope>
    <source>
        <strain evidence="2 3">CBS 200.50</strain>
    </source>
</reference>
<comment type="caution">
    <text evidence="2">The sequence shown here is derived from an EMBL/GenBank/DDBJ whole genome shotgun (WGS) entry which is preliminary data.</text>
</comment>
<gene>
    <name evidence="2" type="ORF">H072_10322</name>
</gene>
<protein>
    <submittedName>
        <fullName evidence="2">Uncharacterized protein</fullName>
    </submittedName>
</protein>
<reference evidence="3" key="2">
    <citation type="submission" date="2013-04" db="EMBL/GenBank/DDBJ databases">
        <title>Genomic mechanisms accounting for the adaptation to parasitism in nematode-trapping fungi.</title>
        <authorList>
            <person name="Ahren D.G."/>
        </authorList>
    </citation>
    <scope>NUCLEOTIDE SEQUENCE [LARGE SCALE GENOMIC DNA]</scope>
    <source>
        <strain evidence="3">CBS 200.50</strain>
    </source>
</reference>
<evidence type="ECO:0000313" key="2">
    <source>
        <dbReference type="EMBL" id="EPS36236.1"/>
    </source>
</evidence>
<evidence type="ECO:0000313" key="3">
    <source>
        <dbReference type="Proteomes" id="UP000015100"/>
    </source>
</evidence>